<organism evidence="2">
    <name type="scientific">marine sediment metagenome</name>
    <dbReference type="NCBI Taxonomy" id="412755"/>
    <lineage>
        <taxon>unclassified sequences</taxon>
        <taxon>metagenomes</taxon>
        <taxon>ecological metagenomes</taxon>
    </lineage>
</organism>
<dbReference type="EMBL" id="LAZR01006322">
    <property type="protein sequence ID" value="KKM93020.1"/>
    <property type="molecule type" value="Genomic_DNA"/>
</dbReference>
<feature type="compositionally biased region" description="Basic and acidic residues" evidence="1">
    <location>
        <begin position="20"/>
        <end position="29"/>
    </location>
</feature>
<evidence type="ECO:0000256" key="1">
    <source>
        <dbReference type="SAM" id="MobiDB-lite"/>
    </source>
</evidence>
<sequence>RNCATYASSDLAQQAFLDKGGPDKDKDGLDPDGDGFACYWDPTPFRKVRG</sequence>
<dbReference type="AlphaFoldDB" id="A0A0F9NVX6"/>
<feature type="region of interest" description="Disordered" evidence="1">
    <location>
        <begin position="16"/>
        <end position="35"/>
    </location>
</feature>
<reference evidence="2" key="1">
    <citation type="journal article" date="2015" name="Nature">
        <title>Complex archaea that bridge the gap between prokaryotes and eukaryotes.</title>
        <authorList>
            <person name="Spang A."/>
            <person name="Saw J.H."/>
            <person name="Jorgensen S.L."/>
            <person name="Zaremba-Niedzwiedzka K."/>
            <person name="Martijn J."/>
            <person name="Lind A.E."/>
            <person name="van Eijk R."/>
            <person name="Schleper C."/>
            <person name="Guy L."/>
            <person name="Ettema T.J."/>
        </authorList>
    </citation>
    <scope>NUCLEOTIDE SEQUENCE</scope>
</reference>
<evidence type="ECO:0000313" key="2">
    <source>
        <dbReference type="EMBL" id="KKM93020.1"/>
    </source>
</evidence>
<proteinExistence type="predicted"/>
<evidence type="ECO:0008006" key="3">
    <source>
        <dbReference type="Google" id="ProtNLM"/>
    </source>
</evidence>
<gene>
    <name evidence="2" type="ORF">LCGC14_1212650</name>
</gene>
<accession>A0A0F9NVX6</accession>
<feature type="non-terminal residue" evidence="2">
    <location>
        <position position="1"/>
    </location>
</feature>
<protein>
    <recommendedName>
        <fullName evidence="3">Excalibur calcium-binding domain-containing protein</fullName>
    </recommendedName>
</protein>
<name>A0A0F9NVX6_9ZZZZ</name>
<comment type="caution">
    <text evidence="2">The sequence shown here is derived from an EMBL/GenBank/DDBJ whole genome shotgun (WGS) entry which is preliminary data.</text>
</comment>